<dbReference type="Pfam" id="PF07729">
    <property type="entry name" value="FCD"/>
    <property type="match status" value="1"/>
</dbReference>
<evidence type="ECO:0000313" key="6">
    <source>
        <dbReference type="Proteomes" id="UP000199664"/>
    </source>
</evidence>
<gene>
    <name evidence="5" type="ORF">SAMN04515666_10545</name>
</gene>
<dbReference type="InterPro" id="IPR036390">
    <property type="entry name" value="WH_DNA-bd_sf"/>
</dbReference>
<evidence type="ECO:0000256" key="2">
    <source>
        <dbReference type="ARBA" id="ARBA00023125"/>
    </source>
</evidence>
<dbReference type="SUPFAM" id="SSF48008">
    <property type="entry name" value="GntR ligand-binding domain-like"/>
    <property type="match status" value="1"/>
</dbReference>
<dbReference type="GO" id="GO:0003700">
    <property type="term" value="F:DNA-binding transcription factor activity"/>
    <property type="evidence" value="ECO:0007669"/>
    <property type="project" value="InterPro"/>
</dbReference>
<proteinExistence type="predicted"/>
<keyword evidence="2 5" id="KW-0238">DNA-binding</keyword>
<keyword evidence="3" id="KW-0804">Transcription</keyword>
<keyword evidence="1" id="KW-0805">Transcription regulation</keyword>
<dbReference type="PROSITE" id="PS50949">
    <property type="entry name" value="HTH_GNTR"/>
    <property type="match status" value="1"/>
</dbReference>
<dbReference type="STRING" id="1036779.SAMN04515666_10545"/>
<dbReference type="SMART" id="SM00895">
    <property type="entry name" value="FCD"/>
    <property type="match status" value="1"/>
</dbReference>
<accession>A0A1H7SFE0</accession>
<dbReference type="EMBL" id="FOAN01000005">
    <property type="protein sequence ID" value="SEL71421.1"/>
    <property type="molecule type" value="Genomic_DNA"/>
</dbReference>
<dbReference type="PANTHER" id="PTHR43537:SF5">
    <property type="entry name" value="UXU OPERON TRANSCRIPTIONAL REGULATOR"/>
    <property type="match status" value="1"/>
</dbReference>
<feature type="domain" description="HTH gntR-type" evidence="4">
    <location>
        <begin position="1"/>
        <end position="68"/>
    </location>
</feature>
<dbReference type="SUPFAM" id="SSF46785">
    <property type="entry name" value="Winged helix' DNA-binding domain"/>
    <property type="match status" value="1"/>
</dbReference>
<organism evidence="5 6">
    <name type="scientific">Bosea lupini</name>
    <dbReference type="NCBI Taxonomy" id="1036779"/>
    <lineage>
        <taxon>Bacteria</taxon>
        <taxon>Pseudomonadati</taxon>
        <taxon>Pseudomonadota</taxon>
        <taxon>Alphaproteobacteria</taxon>
        <taxon>Hyphomicrobiales</taxon>
        <taxon>Boseaceae</taxon>
        <taxon>Bosea</taxon>
    </lineage>
</organism>
<dbReference type="InterPro" id="IPR011711">
    <property type="entry name" value="GntR_C"/>
</dbReference>
<evidence type="ECO:0000256" key="3">
    <source>
        <dbReference type="ARBA" id="ARBA00023163"/>
    </source>
</evidence>
<dbReference type="PANTHER" id="PTHR43537">
    <property type="entry name" value="TRANSCRIPTIONAL REGULATOR, GNTR FAMILY"/>
    <property type="match status" value="1"/>
</dbReference>
<dbReference type="SMART" id="SM00345">
    <property type="entry name" value="HTH_GNTR"/>
    <property type="match status" value="1"/>
</dbReference>
<sequence length="214" mass="23556">MNQSEQALGALESLIEQGALKPGSMVSERGLMDLTGLGRTPVREAIQRLALNHMLKIHPNKGIEIPAISVEDQLSGLEVRRVVEVLAVELACSRASAKDIREIEALSSALDGEFDLRDYSQTVRQTHALIIQAARNPYLEALMVPLQTLSRRFWIMHVRDEQQEIVHGKLLHQAILRAIAARDMSAATAASLALNSYLVEFALSVVARMAVSRS</sequence>
<dbReference type="GO" id="GO:0003677">
    <property type="term" value="F:DNA binding"/>
    <property type="evidence" value="ECO:0007669"/>
    <property type="project" value="UniProtKB-KW"/>
</dbReference>
<dbReference type="Gene3D" id="1.20.120.530">
    <property type="entry name" value="GntR ligand-binding domain-like"/>
    <property type="match status" value="1"/>
</dbReference>
<reference evidence="6" key="1">
    <citation type="submission" date="2016-10" db="EMBL/GenBank/DDBJ databases">
        <authorList>
            <person name="Varghese N."/>
            <person name="Submissions S."/>
        </authorList>
    </citation>
    <scope>NUCLEOTIDE SEQUENCE [LARGE SCALE GENOMIC DNA]</scope>
    <source>
        <strain evidence="6">LMG 26383,CCUG 61248,R- 45681</strain>
    </source>
</reference>
<dbReference type="Proteomes" id="UP000199664">
    <property type="component" value="Unassembled WGS sequence"/>
</dbReference>
<evidence type="ECO:0000256" key="1">
    <source>
        <dbReference type="ARBA" id="ARBA00023015"/>
    </source>
</evidence>
<dbReference type="InterPro" id="IPR008920">
    <property type="entry name" value="TF_FadR/GntR_C"/>
</dbReference>
<name>A0A1H7SFE0_9HYPH</name>
<protein>
    <submittedName>
        <fullName evidence="5">DNA-binding transcriptional regulator, GntR family</fullName>
    </submittedName>
</protein>
<dbReference type="Pfam" id="PF00392">
    <property type="entry name" value="GntR"/>
    <property type="match status" value="1"/>
</dbReference>
<evidence type="ECO:0000259" key="4">
    <source>
        <dbReference type="PROSITE" id="PS50949"/>
    </source>
</evidence>
<dbReference type="Gene3D" id="1.10.10.10">
    <property type="entry name" value="Winged helix-like DNA-binding domain superfamily/Winged helix DNA-binding domain"/>
    <property type="match status" value="1"/>
</dbReference>
<dbReference type="InterPro" id="IPR036388">
    <property type="entry name" value="WH-like_DNA-bd_sf"/>
</dbReference>
<dbReference type="InterPro" id="IPR000524">
    <property type="entry name" value="Tscrpt_reg_HTH_GntR"/>
</dbReference>
<dbReference type="RefSeq" id="WP_091836181.1">
    <property type="nucleotide sequence ID" value="NZ_FOAN01000005.1"/>
</dbReference>
<dbReference type="OrthoDB" id="9806293at2"/>
<evidence type="ECO:0000313" key="5">
    <source>
        <dbReference type="EMBL" id="SEL71421.1"/>
    </source>
</evidence>
<keyword evidence="6" id="KW-1185">Reference proteome</keyword>
<dbReference type="AlphaFoldDB" id="A0A1H7SFE0"/>